<proteinExistence type="predicted"/>
<dbReference type="Gene3D" id="3.30.300.30">
    <property type="match status" value="1"/>
</dbReference>
<dbReference type="HOGENOM" id="CLU_485105_0_0_1"/>
<dbReference type="InterPro" id="IPR045851">
    <property type="entry name" value="AMP-bd_C_sf"/>
</dbReference>
<dbReference type="EMBL" id="KB201304">
    <property type="protein sequence ID" value="ESO97701.1"/>
    <property type="molecule type" value="Genomic_DNA"/>
</dbReference>
<dbReference type="STRING" id="225164.V4AV41"/>
<dbReference type="KEGG" id="lgi:LOTGIDRAFT_152791"/>
<dbReference type="Gene3D" id="3.40.50.12780">
    <property type="entry name" value="N-terminal domain of ligase-like"/>
    <property type="match status" value="1"/>
</dbReference>
<dbReference type="AlphaFoldDB" id="V4AV41"/>
<protein>
    <recommendedName>
        <fullName evidence="1">AMP-dependent synthetase/ligase domain-containing protein</fullName>
    </recommendedName>
</protein>
<evidence type="ECO:0000313" key="2">
    <source>
        <dbReference type="EMBL" id="ESO97701.1"/>
    </source>
</evidence>
<organism evidence="2 3">
    <name type="scientific">Lottia gigantea</name>
    <name type="common">Giant owl limpet</name>
    <dbReference type="NCBI Taxonomy" id="225164"/>
    <lineage>
        <taxon>Eukaryota</taxon>
        <taxon>Metazoa</taxon>
        <taxon>Spiralia</taxon>
        <taxon>Lophotrochozoa</taxon>
        <taxon>Mollusca</taxon>
        <taxon>Gastropoda</taxon>
        <taxon>Patellogastropoda</taxon>
        <taxon>Lottioidea</taxon>
        <taxon>Lottiidae</taxon>
        <taxon>Lottia</taxon>
    </lineage>
</organism>
<dbReference type="Pfam" id="PF00501">
    <property type="entry name" value="AMP-binding"/>
    <property type="match status" value="1"/>
</dbReference>
<dbReference type="InterPro" id="IPR042099">
    <property type="entry name" value="ANL_N_sf"/>
</dbReference>
<gene>
    <name evidence="2" type="ORF">LOTGIDRAFT_152791</name>
</gene>
<dbReference type="GeneID" id="20235784"/>
<dbReference type="PANTHER" id="PTHR42814">
    <property type="entry name" value="AMP-BINDING DOMAIN-CONTAINING PROTEIN"/>
    <property type="match status" value="1"/>
</dbReference>
<dbReference type="RefSeq" id="XP_009051554.1">
    <property type="nucleotide sequence ID" value="XM_009053306.1"/>
</dbReference>
<name>V4AV41_LOTGI</name>
<dbReference type="OMA" id="CPRENEP"/>
<dbReference type="Proteomes" id="UP000030746">
    <property type="component" value="Unassembled WGS sequence"/>
</dbReference>
<evidence type="ECO:0000313" key="3">
    <source>
        <dbReference type="Proteomes" id="UP000030746"/>
    </source>
</evidence>
<dbReference type="CTD" id="20235784"/>
<dbReference type="InterPro" id="IPR000873">
    <property type="entry name" value="AMP-dep_synth/lig_dom"/>
</dbReference>
<dbReference type="SUPFAM" id="SSF56801">
    <property type="entry name" value="Acetyl-CoA synthetase-like"/>
    <property type="match status" value="1"/>
</dbReference>
<dbReference type="OrthoDB" id="5953112at2759"/>
<reference evidence="2 3" key="1">
    <citation type="journal article" date="2013" name="Nature">
        <title>Insights into bilaterian evolution from three spiralian genomes.</title>
        <authorList>
            <person name="Simakov O."/>
            <person name="Marletaz F."/>
            <person name="Cho S.J."/>
            <person name="Edsinger-Gonzales E."/>
            <person name="Havlak P."/>
            <person name="Hellsten U."/>
            <person name="Kuo D.H."/>
            <person name="Larsson T."/>
            <person name="Lv J."/>
            <person name="Arendt D."/>
            <person name="Savage R."/>
            <person name="Osoegawa K."/>
            <person name="de Jong P."/>
            <person name="Grimwood J."/>
            <person name="Chapman J.A."/>
            <person name="Shapiro H."/>
            <person name="Aerts A."/>
            <person name="Otillar R.P."/>
            <person name="Terry A.Y."/>
            <person name="Boore J.L."/>
            <person name="Grigoriev I.V."/>
            <person name="Lindberg D.R."/>
            <person name="Seaver E.C."/>
            <person name="Weisblat D.A."/>
            <person name="Putnam N.H."/>
            <person name="Rokhsar D.S."/>
        </authorList>
    </citation>
    <scope>NUCLEOTIDE SEQUENCE [LARGE SCALE GENOMIC DNA]</scope>
</reference>
<feature type="domain" description="AMP-dependent synthetase/ligase" evidence="1">
    <location>
        <begin position="13"/>
        <end position="398"/>
    </location>
</feature>
<keyword evidence="3" id="KW-1185">Reference proteome</keyword>
<evidence type="ECO:0000259" key="1">
    <source>
        <dbReference type="Pfam" id="PF00501"/>
    </source>
</evidence>
<sequence length="548" mass="61854">MELDNLSIPRKVQHWANKHPDDEALVFVSKDGPRTALTCADVFNKSKVFGLHLLQLGVSPGSVVVNLLDDSPEAFLVFFGTQFAGCKSMKLIIGPGDDEFLIHLLNTTNCQTIVISSDPENATTKILSKLIHRMSGNKVNSTAIPSLKFVVDSKDIDVNQVGFICQEEVSDSRSVNIEDTMDNGGVLMVSSGTTGPSKIIELSRQGLQESMHKIFKCVMDQYPNSNMFNMRKLFWFLGIPQWYLCTGNRSVHIDNRFPIQEDDLPKFVFDTIINESCECAKLDPMTCSKFNYFLQSDHKLRNKWPLKVVWTGGKPLTQSIKEVIGTVCHTFHNMYGSSEMNLLTMKKIEKDTEFEDFNSGSFFYDIKMKIIDENLKEVTNGASGHLTFQRSPYFFVGYVGNEELTKQSFSEDGYFFSKDYGRVKPNGELIIQGRTEDIVSRDGNIYHASQIESLVRKAPGVYQVTVINVTVNQKEDLCACIVPRVGVSVSEQDVRDFCENEFGKDPQLKEGCPGYYLTLKKFPTNINGKVVRRTLRSNAERSINLHLY</sequence>
<accession>V4AV41</accession>
<dbReference type="PANTHER" id="PTHR42814:SF3">
    <property type="entry name" value="BETA-N-ACETYLHEXOSAMINIDASE"/>
    <property type="match status" value="1"/>
</dbReference>